<evidence type="ECO:0000256" key="2">
    <source>
        <dbReference type="SAM" id="Phobius"/>
    </source>
</evidence>
<protein>
    <submittedName>
        <fullName evidence="3">Motile sperm domain-containing protein 2</fullName>
    </submittedName>
</protein>
<gene>
    <name evidence="3" type="ORF">CGI_10011567</name>
</gene>
<dbReference type="HOGENOM" id="CLU_028924_1_0_1"/>
<dbReference type="InterPro" id="IPR036865">
    <property type="entry name" value="CRAL-TRIO_dom_sf"/>
</dbReference>
<dbReference type="Gene3D" id="2.60.40.10">
    <property type="entry name" value="Immunoglobulins"/>
    <property type="match status" value="1"/>
</dbReference>
<dbReference type="SUPFAM" id="SSF49354">
    <property type="entry name" value="PapD-like"/>
    <property type="match status" value="1"/>
</dbReference>
<dbReference type="AlphaFoldDB" id="K1QHM6"/>
<dbReference type="InterPro" id="IPR008962">
    <property type="entry name" value="PapD-like_sf"/>
</dbReference>
<dbReference type="Pfam" id="PF00635">
    <property type="entry name" value="Motile_Sperm"/>
    <property type="match status" value="1"/>
</dbReference>
<dbReference type="SUPFAM" id="SSF52087">
    <property type="entry name" value="CRAL/TRIO domain"/>
    <property type="match status" value="1"/>
</dbReference>
<dbReference type="Gene3D" id="3.40.525.10">
    <property type="entry name" value="CRAL-TRIO lipid binding domain"/>
    <property type="match status" value="1"/>
</dbReference>
<keyword evidence="2" id="KW-1133">Transmembrane helix</keyword>
<evidence type="ECO:0000256" key="1">
    <source>
        <dbReference type="SAM" id="MobiDB-lite"/>
    </source>
</evidence>
<dbReference type="InterPro" id="IPR001251">
    <property type="entry name" value="CRAL-TRIO_dom"/>
</dbReference>
<dbReference type="CDD" id="cd00170">
    <property type="entry name" value="SEC14"/>
    <property type="match status" value="1"/>
</dbReference>
<dbReference type="InterPro" id="IPR000535">
    <property type="entry name" value="MSP_dom"/>
</dbReference>
<accession>K1QHM6</accession>
<dbReference type="InterPro" id="IPR053012">
    <property type="entry name" value="ER-organelle_contact"/>
</dbReference>
<keyword evidence="2" id="KW-0812">Transmembrane</keyword>
<dbReference type="GO" id="GO:0140284">
    <property type="term" value="C:endoplasmic reticulum-endosome membrane contact site"/>
    <property type="evidence" value="ECO:0007669"/>
    <property type="project" value="TreeGrafter"/>
</dbReference>
<dbReference type="PANTHER" id="PTHR46384">
    <property type="entry name" value="MOTILE SPERM DOMAIN-CONTAINING PROTEIN 2"/>
    <property type="match status" value="1"/>
</dbReference>
<dbReference type="InterPro" id="IPR013783">
    <property type="entry name" value="Ig-like_fold"/>
</dbReference>
<name>K1QHM6_MAGGI</name>
<feature type="region of interest" description="Disordered" evidence="1">
    <location>
        <begin position="455"/>
        <end position="477"/>
    </location>
</feature>
<dbReference type="InParanoid" id="K1QHM6"/>
<dbReference type="GO" id="GO:0012505">
    <property type="term" value="C:endomembrane system"/>
    <property type="evidence" value="ECO:0007669"/>
    <property type="project" value="TreeGrafter"/>
</dbReference>
<sequence length="477" mass="54325">MAEGDGDDSPRTRADKLRNVYNQKYKGIVDTTVTRDVSSKSYKGQNNTVPSNVNQFIRKTETIQDAADRLHEALKWRKEIGVRVWLKIAKHKKDPNTLPLIKKFFGFCFETAYNESPEDELVLLFDMTNTGISNLDMEMIKFVITSFKIYYPALLGYLLIYEMPWLFNAAWKVVKTWLSPEAQKKLKFVNKSDIQQYIAKENLPEHMGGTDTFEYKYVPSEERENEDNQNSDASKKRNKSSLSNINRNAGPGGGNQEGNSFIGRLLTISPAEELRFVTDEDGKDAHDVISLKNTLPYPIAYKVKTTSPEKYKVRPSSGIVKPGSIEKVYVYLYQEHHLGVDKDKFLIMAVELNGDPPDNMSEYWKTVPRENIMDHRLRCVQVKRSDSRYSSDTVSVLSADDQITALNSKVDSLMEGHLALQKSIRLLILLQVLTLVLFIVFILYTYLYANSGPPQVKAEEGPQNSSTADRYCSGTLF</sequence>
<feature type="transmembrane region" description="Helical" evidence="2">
    <location>
        <begin position="426"/>
        <end position="447"/>
    </location>
</feature>
<evidence type="ECO:0000313" key="3">
    <source>
        <dbReference type="EMBL" id="EKC28345.1"/>
    </source>
</evidence>
<dbReference type="PROSITE" id="PS50202">
    <property type="entry name" value="MSP"/>
    <property type="match status" value="1"/>
</dbReference>
<dbReference type="PROSITE" id="PS50191">
    <property type="entry name" value="CRAL_TRIO"/>
    <property type="match status" value="1"/>
</dbReference>
<dbReference type="PANTHER" id="PTHR46384:SF1">
    <property type="entry name" value="MOTILE SPERM DOMAIN-CONTAINING PROTEIN 2"/>
    <property type="match status" value="1"/>
</dbReference>
<dbReference type="SMART" id="SM00516">
    <property type="entry name" value="SEC14"/>
    <property type="match status" value="1"/>
</dbReference>
<feature type="transmembrane region" description="Helical" evidence="2">
    <location>
        <begin position="149"/>
        <end position="167"/>
    </location>
</feature>
<organism evidence="3">
    <name type="scientific">Magallana gigas</name>
    <name type="common">Pacific oyster</name>
    <name type="synonym">Crassostrea gigas</name>
    <dbReference type="NCBI Taxonomy" id="29159"/>
    <lineage>
        <taxon>Eukaryota</taxon>
        <taxon>Metazoa</taxon>
        <taxon>Spiralia</taxon>
        <taxon>Lophotrochozoa</taxon>
        <taxon>Mollusca</taxon>
        <taxon>Bivalvia</taxon>
        <taxon>Autobranchia</taxon>
        <taxon>Pteriomorphia</taxon>
        <taxon>Ostreida</taxon>
        <taxon>Ostreoidea</taxon>
        <taxon>Ostreidae</taxon>
        <taxon>Magallana</taxon>
    </lineage>
</organism>
<dbReference type="Pfam" id="PF00650">
    <property type="entry name" value="CRAL_TRIO"/>
    <property type="match status" value="1"/>
</dbReference>
<dbReference type="FunCoup" id="K1QHM6">
    <property type="interactions" value="967"/>
</dbReference>
<proteinExistence type="predicted"/>
<feature type="region of interest" description="Disordered" evidence="1">
    <location>
        <begin position="220"/>
        <end position="258"/>
    </location>
</feature>
<reference evidence="3" key="1">
    <citation type="journal article" date="2012" name="Nature">
        <title>The oyster genome reveals stress adaptation and complexity of shell formation.</title>
        <authorList>
            <person name="Zhang G."/>
            <person name="Fang X."/>
            <person name="Guo X."/>
            <person name="Li L."/>
            <person name="Luo R."/>
            <person name="Xu F."/>
            <person name="Yang P."/>
            <person name="Zhang L."/>
            <person name="Wang X."/>
            <person name="Qi H."/>
            <person name="Xiong Z."/>
            <person name="Que H."/>
            <person name="Xie Y."/>
            <person name="Holland P.W."/>
            <person name="Paps J."/>
            <person name="Zhu Y."/>
            <person name="Wu F."/>
            <person name="Chen Y."/>
            <person name="Wang J."/>
            <person name="Peng C."/>
            <person name="Meng J."/>
            <person name="Yang L."/>
            <person name="Liu J."/>
            <person name="Wen B."/>
            <person name="Zhang N."/>
            <person name="Huang Z."/>
            <person name="Zhu Q."/>
            <person name="Feng Y."/>
            <person name="Mount A."/>
            <person name="Hedgecock D."/>
            <person name="Xu Z."/>
            <person name="Liu Y."/>
            <person name="Domazet-Loso T."/>
            <person name="Du Y."/>
            <person name="Sun X."/>
            <person name="Zhang S."/>
            <person name="Liu B."/>
            <person name="Cheng P."/>
            <person name="Jiang X."/>
            <person name="Li J."/>
            <person name="Fan D."/>
            <person name="Wang W."/>
            <person name="Fu W."/>
            <person name="Wang T."/>
            <person name="Wang B."/>
            <person name="Zhang J."/>
            <person name="Peng Z."/>
            <person name="Li Y."/>
            <person name="Li N."/>
            <person name="Wang J."/>
            <person name="Chen M."/>
            <person name="He Y."/>
            <person name="Tan F."/>
            <person name="Song X."/>
            <person name="Zheng Q."/>
            <person name="Huang R."/>
            <person name="Yang H."/>
            <person name="Du X."/>
            <person name="Chen L."/>
            <person name="Yang M."/>
            <person name="Gaffney P.M."/>
            <person name="Wang S."/>
            <person name="Luo L."/>
            <person name="She Z."/>
            <person name="Ming Y."/>
            <person name="Huang W."/>
            <person name="Zhang S."/>
            <person name="Huang B."/>
            <person name="Zhang Y."/>
            <person name="Qu T."/>
            <person name="Ni P."/>
            <person name="Miao G."/>
            <person name="Wang J."/>
            <person name="Wang Q."/>
            <person name="Steinberg C.E."/>
            <person name="Wang H."/>
            <person name="Li N."/>
            <person name="Qian L."/>
            <person name="Zhang G."/>
            <person name="Li Y."/>
            <person name="Yang H."/>
            <person name="Liu X."/>
            <person name="Wang J."/>
            <person name="Yin Y."/>
            <person name="Wang J."/>
        </authorList>
    </citation>
    <scope>NUCLEOTIDE SEQUENCE [LARGE SCALE GENOMIC DNA]</scope>
    <source>
        <strain evidence="3">05x7-T-G4-1.051#20</strain>
    </source>
</reference>
<dbReference type="EMBL" id="JH823227">
    <property type="protein sequence ID" value="EKC28345.1"/>
    <property type="molecule type" value="Genomic_DNA"/>
</dbReference>
<keyword evidence="2" id="KW-0472">Membrane</keyword>